<feature type="transmembrane region" description="Helical" evidence="6">
    <location>
        <begin position="952"/>
        <end position="972"/>
    </location>
</feature>
<feature type="domain" description="5'-Nucleotidase C-terminal" evidence="8">
    <location>
        <begin position="730"/>
        <end position="892"/>
    </location>
</feature>
<proteinExistence type="inferred from homology"/>
<feature type="transmembrane region" description="Helical" evidence="6">
    <location>
        <begin position="1025"/>
        <end position="1048"/>
    </location>
</feature>
<comment type="subcellular location">
    <subcellularLocation>
        <location evidence="1">Membrane</location>
    </subcellularLocation>
</comment>
<dbReference type="SUPFAM" id="SSF56300">
    <property type="entry name" value="Metallo-dependent phosphatases"/>
    <property type="match status" value="1"/>
</dbReference>
<dbReference type="GO" id="GO:0016020">
    <property type="term" value="C:membrane"/>
    <property type="evidence" value="ECO:0007669"/>
    <property type="project" value="UniProtKB-SubCell"/>
</dbReference>
<dbReference type="SUPFAM" id="SSF55816">
    <property type="entry name" value="5'-nucleotidase (syn. UDP-sugar hydrolase), C-terminal domain"/>
    <property type="match status" value="1"/>
</dbReference>
<reference evidence="9 10" key="1">
    <citation type="journal article" date="2021" name="Sci. Rep.">
        <title>The genome of the diatom Chaetoceros tenuissimus carries an ancient integrated fragment of an extant virus.</title>
        <authorList>
            <person name="Hongo Y."/>
            <person name="Kimura K."/>
            <person name="Takaki Y."/>
            <person name="Yoshida Y."/>
            <person name="Baba S."/>
            <person name="Kobayashi G."/>
            <person name="Nagasaki K."/>
            <person name="Hano T."/>
            <person name="Tomaru Y."/>
        </authorList>
    </citation>
    <scope>NUCLEOTIDE SEQUENCE [LARGE SCALE GENOMIC DNA]</scope>
    <source>
        <strain evidence="9 10">NIES-3715</strain>
    </source>
</reference>
<evidence type="ECO:0000256" key="6">
    <source>
        <dbReference type="SAM" id="Phobius"/>
    </source>
</evidence>
<dbReference type="InterPro" id="IPR029052">
    <property type="entry name" value="Metallo-depent_PP-like"/>
</dbReference>
<evidence type="ECO:0000259" key="8">
    <source>
        <dbReference type="Pfam" id="PF02872"/>
    </source>
</evidence>
<dbReference type="PANTHER" id="PTHR11575">
    <property type="entry name" value="5'-NUCLEOTIDASE-RELATED"/>
    <property type="match status" value="1"/>
</dbReference>
<organism evidence="9 10">
    <name type="scientific">Chaetoceros tenuissimus</name>
    <dbReference type="NCBI Taxonomy" id="426638"/>
    <lineage>
        <taxon>Eukaryota</taxon>
        <taxon>Sar</taxon>
        <taxon>Stramenopiles</taxon>
        <taxon>Ochrophyta</taxon>
        <taxon>Bacillariophyta</taxon>
        <taxon>Coscinodiscophyceae</taxon>
        <taxon>Chaetocerotophycidae</taxon>
        <taxon>Chaetocerotales</taxon>
        <taxon>Chaetocerotaceae</taxon>
        <taxon>Chaetoceros</taxon>
    </lineage>
</organism>
<keyword evidence="4" id="KW-0732">Signal</keyword>
<dbReference type="Pfam" id="PF02872">
    <property type="entry name" value="5_nucleotid_C"/>
    <property type="match status" value="1"/>
</dbReference>
<dbReference type="PRINTS" id="PR01607">
    <property type="entry name" value="APYRASEFAMLY"/>
</dbReference>
<evidence type="ECO:0000256" key="4">
    <source>
        <dbReference type="ARBA" id="ARBA00022729"/>
    </source>
</evidence>
<feature type="transmembrane region" description="Helical" evidence="6">
    <location>
        <begin position="1110"/>
        <end position="1131"/>
    </location>
</feature>
<keyword evidence="6" id="KW-1133">Transmembrane helix</keyword>
<comment type="caution">
    <text evidence="9">The sequence shown here is derived from an EMBL/GenBank/DDBJ whole genome shotgun (WGS) entry which is preliminary data.</text>
</comment>
<sequence>MILLQTREDLAINSKNNSDAFGSLQDPSPTANMANQMLRSKGVLLRYDERHLPDRFTPVDPNSMNYIPASFVHASMQAPNVMFLGWPEEGEGWYERGPRVSYLIGSKFEPEAPMPSGDDVVDCRAYYPNDAQSVHRNYHIKDNPIGTSCLKIQKRFKKKFGFHDLYNVTNGCSCNYDSVPGKKLAQYLIDAPSVRNIKQVHGLQCWYPGSAEGIRNLIHASNSLFHNRVMLNAYQPYWGWTECSGSPNIQKPSMIDALVIHLPSSEKRANHDNSYFEDLDKKMTEKLKTILNRFAHLNLPVLLLQQKLGIDSEACDLLWEGLNCEECYSKYFLSKELEFEDGSCLARAPGDDEVRFYQAGSYNCTVNRILHKHNQLWEMFRLKASQRNEALHHANDDDGTESLVLVLTGDIHGNFFPSSCQESRAATTKCTSSYGAPYLSHVLKTIRSVDKNVVLLDSGDAFFGLGEGRRSDMMELIADTMNLLQYNAMVLGNHEPDYGPDALHKLRAMLQFPMIASNVKGPEAEALGIKPHIMIPIGKNNRYLCIVGVTAREVYPFVRNLAVTPEITSVFETLKNLPLSCDRRIILSHAGIDIDTELVERLASLSTDMPRIDAILGGHSHIFVPINQSDSIPIAERVPLLLHTNAYGRHVGLLRLVWNITTNSLTNAQSEILPLDEVHGVYPDDDGNVTNLVRRKKVIDSSFQKQRSKERRIEIIGNEGDNEILECGESCRLGDCILGQIITDSMRFCVESDRCFNGNDVKQNQGNVIALLESGTVRSCFDADEQVFDDILPWPNKLVVLRVTGDKIVKFLQHGLSTKTASTRGGGFLQVSGLRYNFTEDYQLIRESICLDDNRSHRDFASNRASCTKAFESNKTYMVVVTDWLAAGGDGYGDLTEEATVVSVSKATIAEAVSFYRESHTDLTYNTASQFSRSFLVSEHQLSTRRIKLSSIYGIAGFIGGAISYLLTYPLYALFVKKAVMSRSTAKISWKLFHGVWLGLLATSLTEGIYFMVYGSTYLVQYPVWARSFVAAFSNSVVTTPLWVMITWQQALDNEGSSITDSARELYEVRGVYGFFDSLPFNLILCIYPILRQITYEIILQHCVVKSAGYVSAGSAGTIASIIATITTYPIQKTRISWQVSPRAAMSEVSLGLQAIATCKMACLYERFFSGIEYKLAQTCIRSFCLFFTMEFIVDVLKDKLVS</sequence>
<dbReference type="InterPro" id="IPR008334">
    <property type="entry name" value="5'-Nucleotdase_C"/>
</dbReference>
<evidence type="ECO:0000256" key="2">
    <source>
        <dbReference type="ARBA" id="ARBA00006654"/>
    </source>
</evidence>
<feature type="domain" description="Calcineurin-like phosphoesterase" evidence="7">
    <location>
        <begin position="405"/>
        <end position="622"/>
    </location>
</feature>
<name>A0AAD3GYY2_9STRA</name>
<dbReference type="PANTHER" id="PTHR11575:SF24">
    <property type="entry name" value="5'-NUCLEOTIDASE"/>
    <property type="match status" value="1"/>
</dbReference>
<dbReference type="SUPFAM" id="SSF103506">
    <property type="entry name" value="Mitochondrial carrier"/>
    <property type="match status" value="1"/>
</dbReference>
<dbReference type="Proteomes" id="UP001054902">
    <property type="component" value="Unassembled WGS sequence"/>
</dbReference>
<dbReference type="AlphaFoldDB" id="A0AAD3GYY2"/>
<feature type="transmembrane region" description="Helical" evidence="6">
    <location>
        <begin position="992"/>
        <end position="1013"/>
    </location>
</feature>
<evidence type="ECO:0000259" key="7">
    <source>
        <dbReference type="Pfam" id="PF00149"/>
    </source>
</evidence>
<protein>
    <recommendedName>
        <fullName evidence="11">5'-nucleotidase</fullName>
    </recommendedName>
</protein>
<evidence type="ECO:0000256" key="1">
    <source>
        <dbReference type="ARBA" id="ARBA00004370"/>
    </source>
</evidence>
<dbReference type="EMBL" id="BLLK01000019">
    <property type="protein sequence ID" value="GFH44221.1"/>
    <property type="molecule type" value="Genomic_DNA"/>
</dbReference>
<dbReference type="Pfam" id="PF00149">
    <property type="entry name" value="Metallophos"/>
    <property type="match status" value="1"/>
</dbReference>
<keyword evidence="3 6" id="KW-0812">Transmembrane</keyword>
<dbReference type="GO" id="GO:0009166">
    <property type="term" value="P:nucleotide catabolic process"/>
    <property type="evidence" value="ECO:0007669"/>
    <property type="project" value="InterPro"/>
</dbReference>
<dbReference type="InterPro" id="IPR004843">
    <property type="entry name" value="Calcineurin-like_PHP"/>
</dbReference>
<dbReference type="GO" id="GO:0016787">
    <property type="term" value="F:hydrolase activity"/>
    <property type="evidence" value="ECO:0007669"/>
    <property type="project" value="InterPro"/>
</dbReference>
<dbReference type="Gene3D" id="1.50.40.10">
    <property type="entry name" value="Mitochondrial carrier domain"/>
    <property type="match status" value="1"/>
</dbReference>
<comment type="similarity">
    <text evidence="2">Belongs to the 5'-nucleotidase family.</text>
</comment>
<evidence type="ECO:0000256" key="5">
    <source>
        <dbReference type="ARBA" id="ARBA00023136"/>
    </source>
</evidence>
<dbReference type="Gene3D" id="3.60.21.10">
    <property type="match status" value="1"/>
</dbReference>
<evidence type="ECO:0000313" key="9">
    <source>
        <dbReference type="EMBL" id="GFH44221.1"/>
    </source>
</evidence>
<dbReference type="InterPro" id="IPR023395">
    <property type="entry name" value="MCP_dom_sf"/>
</dbReference>
<keyword evidence="10" id="KW-1185">Reference proteome</keyword>
<gene>
    <name evidence="9" type="ORF">CTEN210_00695</name>
</gene>
<dbReference type="Gene3D" id="3.90.780.10">
    <property type="entry name" value="5'-Nucleotidase, C-terminal domain"/>
    <property type="match status" value="1"/>
</dbReference>
<feature type="transmembrane region" description="Helical" evidence="6">
    <location>
        <begin position="1069"/>
        <end position="1090"/>
    </location>
</feature>
<evidence type="ECO:0008006" key="11">
    <source>
        <dbReference type="Google" id="ProtNLM"/>
    </source>
</evidence>
<dbReference type="InterPro" id="IPR006179">
    <property type="entry name" value="5_nucleotidase/apyrase"/>
</dbReference>
<evidence type="ECO:0000313" key="10">
    <source>
        <dbReference type="Proteomes" id="UP001054902"/>
    </source>
</evidence>
<dbReference type="InterPro" id="IPR036907">
    <property type="entry name" value="5'-Nucleotdase_C_sf"/>
</dbReference>
<evidence type="ECO:0000256" key="3">
    <source>
        <dbReference type="ARBA" id="ARBA00022692"/>
    </source>
</evidence>
<keyword evidence="5 6" id="KW-0472">Membrane</keyword>
<accession>A0AAD3GYY2</accession>